<feature type="domain" description="DUF7053" evidence="2">
    <location>
        <begin position="4"/>
        <end position="180"/>
    </location>
</feature>
<accession>A0A6A5Y8N9</accession>
<protein>
    <recommendedName>
        <fullName evidence="2">DUF7053 domain-containing protein</fullName>
    </recommendedName>
</protein>
<dbReference type="RefSeq" id="XP_033390025.1">
    <property type="nucleotide sequence ID" value="XM_033526692.1"/>
</dbReference>
<feature type="compositionally biased region" description="Basic and acidic residues" evidence="1">
    <location>
        <begin position="216"/>
        <end position="237"/>
    </location>
</feature>
<evidence type="ECO:0000313" key="4">
    <source>
        <dbReference type="Proteomes" id="UP000799778"/>
    </source>
</evidence>
<proteinExistence type="predicted"/>
<dbReference type="OrthoDB" id="4276610at2759"/>
<dbReference type="InterPro" id="IPR055481">
    <property type="entry name" value="DUF7053"/>
</dbReference>
<feature type="region of interest" description="Disordered" evidence="1">
    <location>
        <begin position="186"/>
        <end position="237"/>
    </location>
</feature>
<dbReference type="AlphaFoldDB" id="A0A6A5Y8N9"/>
<keyword evidence="4" id="KW-1185">Reference proteome</keyword>
<evidence type="ECO:0000259" key="2">
    <source>
        <dbReference type="Pfam" id="PF23155"/>
    </source>
</evidence>
<dbReference type="GeneID" id="54284089"/>
<evidence type="ECO:0000313" key="3">
    <source>
        <dbReference type="EMBL" id="KAF2021686.1"/>
    </source>
</evidence>
<reference evidence="3" key="1">
    <citation type="journal article" date="2020" name="Stud. Mycol.">
        <title>101 Dothideomycetes genomes: a test case for predicting lifestyles and emergence of pathogens.</title>
        <authorList>
            <person name="Haridas S."/>
            <person name="Albert R."/>
            <person name="Binder M."/>
            <person name="Bloem J."/>
            <person name="Labutti K."/>
            <person name="Salamov A."/>
            <person name="Andreopoulos B."/>
            <person name="Baker S."/>
            <person name="Barry K."/>
            <person name="Bills G."/>
            <person name="Bluhm B."/>
            <person name="Cannon C."/>
            <person name="Castanera R."/>
            <person name="Culley D."/>
            <person name="Daum C."/>
            <person name="Ezra D."/>
            <person name="Gonzalez J."/>
            <person name="Henrissat B."/>
            <person name="Kuo A."/>
            <person name="Liang C."/>
            <person name="Lipzen A."/>
            <person name="Lutzoni F."/>
            <person name="Magnuson J."/>
            <person name="Mondo S."/>
            <person name="Nolan M."/>
            <person name="Ohm R."/>
            <person name="Pangilinan J."/>
            <person name="Park H.-J."/>
            <person name="Ramirez L."/>
            <person name="Alfaro M."/>
            <person name="Sun H."/>
            <person name="Tritt A."/>
            <person name="Yoshinaga Y."/>
            <person name="Zwiers L.-H."/>
            <person name="Turgeon B."/>
            <person name="Goodwin S."/>
            <person name="Spatafora J."/>
            <person name="Crous P."/>
            <person name="Grigoriev I."/>
        </authorList>
    </citation>
    <scope>NUCLEOTIDE SEQUENCE</scope>
    <source>
        <strain evidence="3">CBS 175.79</strain>
    </source>
</reference>
<evidence type="ECO:0000256" key="1">
    <source>
        <dbReference type="SAM" id="MobiDB-lite"/>
    </source>
</evidence>
<name>A0A6A5Y8N9_9PLEO</name>
<gene>
    <name evidence="3" type="ORF">BU24DRAFT_417324</name>
</gene>
<dbReference type="PANTHER" id="PTHR38117">
    <property type="entry name" value="NACHT AND WD40 DOMAIN PROTEIN"/>
    <property type="match status" value="1"/>
</dbReference>
<organism evidence="3 4">
    <name type="scientific">Aaosphaeria arxii CBS 175.79</name>
    <dbReference type="NCBI Taxonomy" id="1450172"/>
    <lineage>
        <taxon>Eukaryota</taxon>
        <taxon>Fungi</taxon>
        <taxon>Dikarya</taxon>
        <taxon>Ascomycota</taxon>
        <taxon>Pezizomycotina</taxon>
        <taxon>Dothideomycetes</taxon>
        <taxon>Pleosporomycetidae</taxon>
        <taxon>Pleosporales</taxon>
        <taxon>Pleosporales incertae sedis</taxon>
        <taxon>Aaosphaeria</taxon>
    </lineage>
</organism>
<dbReference type="PANTHER" id="PTHR38117:SF1">
    <property type="entry name" value="DUF3074 DOMAIN-CONTAINING PROTEIN"/>
    <property type="match status" value="1"/>
</dbReference>
<dbReference type="EMBL" id="ML978066">
    <property type="protein sequence ID" value="KAF2021686.1"/>
    <property type="molecule type" value="Genomic_DNA"/>
</dbReference>
<sequence>MTAKHNLHVSALIPAHLTPSDVISALHDHENALTLQSLTTQHEKQDKTSPQILKDTYWYPVDLNPVTTYHVTECITMIPGVGEWAKKYITFPSCFQDTPHGLKTRADASGGVTLRAEFRVIRGGSGDGEVEGEGQGIGDAEWVLVEDVEVSCSWLLMPFVRGKMEAAHQDICRKVIEKVEMQKRQEAIAKTSSKGKSRADDVPQPLPGRASGSRSPPRELDADGEVIEKEPEKITYG</sequence>
<dbReference type="Proteomes" id="UP000799778">
    <property type="component" value="Unassembled WGS sequence"/>
</dbReference>
<dbReference type="Pfam" id="PF23155">
    <property type="entry name" value="DUF7053"/>
    <property type="match status" value="1"/>
</dbReference>